<evidence type="ECO:0000313" key="10">
    <source>
        <dbReference type="Proteomes" id="UP000184191"/>
    </source>
</evidence>
<dbReference type="OrthoDB" id="9786495at2"/>
<reference evidence="10" key="1">
    <citation type="submission" date="2016-11" db="EMBL/GenBank/DDBJ databases">
        <authorList>
            <person name="Varghese N."/>
            <person name="Submissions S."/>
        </authorList>
    </citation>
    <scope>NUCLEOTIDE SEQUENCE [LARGE SCALE GENOMIC DNA]</scope>
    <source>
        <strain evidence="10">DSM 29327</strain>
    </source>
</reference>
<keyword evidence="6 7" id="KW-0472">Membrane</keyword>
<name>A0A1M7BG92_9RHOB</name>
<keyword evidence="3" id="KW-1003">Cell membrane</keyword>
<keyword evidence="5 7" id="KW-1133">Transmembrane helix</keyword>
<evidence type="ECO:0000256" key="3">
    <source>
        <dbReference type="ARBA" id="ARBA00022475"/>
    </source>
</evidence>
<evidence type="ECO:0000256" key="6">
    <source>
        <dbReference type="ARBA" id="ARBA00023136"/>
    </source>
</evidence>
<feature type="transmembrane region" description="Helical" evidence="7">
    <location>
        <begin position="215"/>
        <end position="234"/>
    </location>
</feature>
<protein>
    <submittedName>
        <fullName evidence="9">Putative hydroxymethylpyrimidine transport system permease protein</fullName>
    </submittedName>
</protein>
<dbReference type="PROSITE" id="PS50928">
    <property type="entry name" value="ABC_TM1"/>
    <property type="match status" value="1"/>
</dbReference>
<comment type="subcellular location">
    <subcellularLocation>
        <location evidence="1 7">Cell membrane</location>
        <topology evidence="1 7">Multi-pass membrane protein</topology>
    </subcellularLocation>
</comment>
<keyword evidence="10" id="KW-1185">Reference proteome</keyword>
<dbReference type="AlphaFoldDB" id="A0A1M7BG92"/>
<dbReference type="CDD" id="cd06261">
    <property type="entry name" value="TM_PBP2"/>
    <property type="match status" value="1"/>
</dbReference>
<dbReference type="GO" id="GO:0005886">
    <property type="term" value="C:plasma membrane"/>
    <property type="evidence" value="ECO:0007669"/>
    <property type="project" value="UniProtKB-SubCell"/>
</dbReference>
<evidence type="ECO:0000259" key="8">
    <source>
        <dbReference type="PROSITE" id="PS50928"/>
    </source>
</evidence>
<sequence length="252" mass="26978">MIARVATIAASATLALVLWQALVTLADLPPFILPGPGRVFETLWKSRALIAHHATITGAEVLLGLALGAILGGFSAIGLAASPMARRLIRPMMVFSQSIPVFALAPILTLWLGYGLWSKVAMALLIIYFPVTSAFFDALMRTPQHWLDLGRIMGANRHRLMWHIRVPAALPGFASGLRLAAVYAPIGAIIGEWVGASKGLGYLMLLANGRAKIDLMFAALIVLAVLTLLLHAGVDRACRKWLDGKAAKHGHA</sequence>
<proteinExistence type="inferred from homology"/>
<organism evidence="9 10">
    <name type="scientific">Roseovarius marisflavi</name>
    <dbReference type="NCBI Taxonomy" id="1054996"/>
    <lineage>
        <taxon>Bacteria</taxon>
        <taxon>Pseudomonadati</taxon>
        <taxon>Pseudomonadota</taxon>
        <taxon>Alphaproteobacteria</taxon>
        <taxon>Rhodobacterales</taxon>
        <taxon>Roseobacteraceae</taxon>
        <taxon>Roseovarius</taxon>
    </lineage>
</organism>
<dbReference type="Gene3D" id="1.10.3720.10">
    <property type="entry name" value="MetI-like"/>
    <property type="match status" value="1"/>
</dbReference>
<dbReference type="RefSeq" id="WP_073199155.1">
    <property type="nucleotide sequence ID" value="NZ_FRBN01000018.1"/>
</dbReference>
<evidence type="ECO:0000256" key="7">
    <source>
        <dbReference type="RuleBase" id="RU363032"/>
    </source>
</evidence>
<dbReference type="EMBL" id="FRBN01000018">
    <property type="protein sequence ID" value="SHL53954.1"/>
    <property type="molecule type" value="Genomic_DNA"/>
</dbReference>
<feature type="transmembrane region" description="Helical" evidence="7">
    <location>
        <begin position="120"/>
        <end position="139"/>
    </location>
</feature>
<feature type="transmembrane region" description="Helical" evidence="7">
    <location>
        <begin position="183"/>
        <end position="203"/>
    </location>
</feature>
<dbReference type="PANTHER" id="PTHR30151:SF20">
    <property type="entry name" value="ABC TRANSPORTER PERMEASE PROTEIN HI_0355-RELATED"/>
    <property type="match status" value="1"/>
</dbReference>
<keyword evidence="2 7" id="KW-0813">Transport</keyword>
<evidence type="ECO:0000256" key="5">
    <source>
        <dbReference type="ARBA" id="ARBA00022989"/>
    </source>
</evidence>
<dbReference type="PANTHER" id="PTHR30151">
    <property type="entry name" value="ALKANE SULFONATE ABC TRANSPORTER-RELATED, MEMBRANE SUBUNIT"/>
    <property type="match status" value="1"/>
</dbReference>
<evidence type="ECO:0000256" key="1">
    <source>
        <dbReference type="ARBA" id="ARBA00004651"/>
    </source>
</evidence>
<keyword evidence="4 7" id="KW-0812">Transmembrane</keyword>
<feature type="transmembrane region" description="Helical" evidence="7">
    <location>
        <begin position="50"/>
        <end position="81"/>
    </location>
</feature>
<dbReference type="Proteomes" id="UP000184191">
    <property type="component" value="Unassembled WGS sequence"/>
</dbReference>
<gene>
    <name evidence="9" type="ORF">SAMN05444414_11820</name>
</gene>
<evidence type="ECO:0000256" key="2">
    <source>
        <dbReference type="ARBA" id="ARBA00022448"/>
    </source>
</evidence>
<accession>A0A1M7BG92</accession>
<evidence type="ECO:0000313" key="9">
    <source>
        <dbReference type="EMBL" id="SHL53954.1"/>
    </source>
</evidence>
<feature type="transmembrane region" description="Helical" evidence="7">
    <location>
        <begin position="160"/>
        <end position="177"/>
    </location>
</feature>
<feature type="transmembrane region" description="Helical" evidence="7">
    <location>
        <begin position="93"/>
        <end position="114"/>
    </location>
</feature>
<dbReference type="STRING" id="1054996.SAMN05444414_11820"/>
<dbReference type="GO" id="GO:0055085">
    <property type="term" value="P:transmembrane transport"/>
    <property type="evidence" value="ECO:0007669"/>
    <property type="project" value="InterPro"/>
</dbReference>
<feature type="domain" description="ABC transmembrane type-1" evidence="8">
    <location>
        <begin position="50"/>
        <end position="234"/>
    </location>
</feature>
<comment type="similarity">
    <text evidence="7">Belongs to the binding-protein-dependent transport system permease family.</text>
</comment>
<dbReference type="Pfam" id="PF00528">
    <property type="entry name" value="BPD_transp_1"/>
    <property type="match status" value="1"/>
</dbReference>
<dbReference type="InterPro" id="IPR035906">
    <property type="entry name" value="MetI-like_sf"/>
</dbReference>
<evidence type="ECO:0000256" key="4">
    <source>
        <dbReference type="ARBA" id="ARBA00022692"/>
    </source>
</evidence>
<dbReference type="SUPFAM" id="SSF161098">
    <property type="entry name" value="MetI-like"/>
    <property type="match status" value="1"/>
</dbReference>
<dbReference type="InterPro" id="IPR000515">
    <property type="entry name" value="MetI-like"/>
</dbReference>